<reference evidence="3 4" key="1">
    <citation type="submission" date="2019-05" db="EMBL/GenBank/DDBJ databases">
        <authorList>
            <consortium name="Pathogen Informatics"/>
        </authorList>
    </citation>
    <scope>NUCLEOTIDE SEQUENCE [LARGE SCALE GENOMIC DNA]</scope>
    <source>
        <strain evidence="3 4">NCTC11429</strain>
    </source>
</reference>
<keyword evidence="2 3" id="KW-0560">Oxidoreductase</keyword>
<dbReference type="EMBL" id="LR590484">
    <property type="protein sequence ID" value="VTR29473.1"/>
    <property type="molecule type" value="Genomic_DNA"/>
</dbReference>
<dbReference type="PANTHER" id="PTHR24321:SF8">
    <property type="entry name" value="ESTRADIOL 17-BETA-DEHYDROGENASE 8-RELATED"/>
    <property type="match status" value="1"/>
</dbReference>
<accession>A0A4U9UA95</accession>
<dbReference type="InterPro" id="IPR036291">
    <property type="entry name" value="NAD(P)-bd_dom_sf"/>
</dbReference>
<dbReference type="SUPFAM" id="SSF51735">
    <property type="entry name" value="NAD(P)-binding Rossmann-fold domains"/>
    <property type="match status" value="1"/>
</dbReference>
<dbReference type="EC" id="1.1.1.-" evidence="3"/>
<dbReference type="KEGG" id="stha:NCTC11429_00433"/>
<dbReference type="STRING" id="1123265.GCA_000686625_03175"/>
<dbReference type="NCBIfam" id="NF005559">
    <property type="entry name" value="PRK07231.1"/>
    <property type="match status" value="1"/>
</dbReference>
<dbReference type="PRINTS" id="PR00080">
    <property type="entry name" value="SDRFAMILY"/>
</dbReference>
<evidence type="ECO:0000256" key="1">
    <source>
        <dbReference type="ARBA" id="ARBA00006484"/>
    </source>
</evidence>
<protein>
    <submittedName>
        <fullName evidence="3">Levodione reductase</fullName>
        <ecNumber evidence="3">1.1.1.-</ecNumber>
    </submittedName>
</protein>
<evidence type="ECO:0000256" key="2">
    <source>
        <dbReference type="ARBA" id="ARBA00023002"/>
    </source>
</evidence>
<dbReference type="Gene3D" id="3.40.50.720">
    <property type="entry name" value="NAD(P)-binding Rossmann-like Domain"/>
    <property type="match status" value="1"/>
</dbReference>
<dbReference type="PRINTS" id="PR00081">
    <property type="entry name" value="GDHRDH"/>
</dbReference>
<dbReference type="FunFam" id="3.40.50.720:FF:000084">
    <property type="entry name" value="Short-chain dehydrogenase reductase"/>
    <property type="match status" value="1"/>
</dbReference>
<sequence length="252" mass="26425">MKIDFTGKVALITGAGSGMGLATAEAFLDAGASVVLSGNNYESIKEQADRLSAKGKTLALKCDVSNEQEVKALIENTVKEFGRIDAAYNNAGIMPPFAEIAEADTEDFISVHDVNLKGVWLCVKYQVQQMLKQGSGTIVNCASMGAIDGVAGRTIYCSTKHGVVGITKSAALEYASKGIRINAVCPGVIDTPMVSTMLTGEADVLNALINQVPIKRLGRADEIAQAVLWLSSEASSFVVGHSLVVDGGITIQ</sequence>
<name>A0A4U9UA95_9SPHI</name>
<dbReference type="Pfam" id="PF13561">
    <property type="entry name" value="adh_short_C2"/>
    <property type="match status" value="1"/>
</dbReference>
<organism evidence="3 4">
    <name type="scientific">Sphingobacterium thalpophilum</name>
    <dbReference type="NCBI Taxonomy" id="259"/>
    <lineage>
        <taxon>Bacteria</taxon>
        <taxon>Pseudomonadati</taxon>
        <taxon>Bacteroidota</taxon>
        <taxon>Sphingobacteriia</taxon>
        <taxon>Sphingobacteriales</taxon>
        <taxon>Sphingobacteriaceae</taxon>
        <taxon>Sphingobacterium</taxon>
    </lineage>
</organism>
<dbReference type="AlphaFoldDB" id="A0A4U9UA95"/>
<dbReference type="Proteomes" id="UP000308196">
    <property type="component" value="Chromosome"/>
</dbReference>
<dbReference type="CDD" id="cd05233">
    <property type="entry name" value="SDR_c"/>
    <property type="match status" value="1"/>
</dbReference>
<proteinExistence type="inferred from homology"/>
<dbReference type="PANTHER" id="PTHR24321">
    <property type="entry name" value="DEHYDROGENASES, SHORT CHAIN"/>
    <property type="match status" value="1"/>
</dbReference>
<evidence type="ECO:0000313" key="4">
    <source>
        <dbReference type="Proteomes" id="UP000308196"/>
    </source>
</evidence>
<dbReference type="InterPro" id="IPR020904">
    <property type="entry name" value="Sc_DH/Rdtase_CS"/>
</dbReference>
<dbReference type="GO" id="GO:0016491">
    <property type="term" value="F:oxidoreductase activity"/>
    <property type="evidence" value="ECO:0007669"/>
    <property type="project" value="UniProtKB-KW"/>
</dbReference>
<gene>
    <name evidence="3" type="primary">lvr</name>
    <name evidence="3" type="ORF">NCTC11429_00433</name>
</gene>
<dbReference type="RefSeq" id="WP_028069967.1">
    <property type="nucleotide sequence ID" value="NZ_LR590484.1"/>
</dbReference>
<comment type="similarity">
    <text evidence="1">Belongs to the short-chain dehydrogenases/reductases (SDR) family.</text>
</comment>
<dbReference type="GeneID" id="78461249"/>
<evidence type="ECO:0000313" key="3">
    <source>
        <dbReference type="EMBL" id="VTR29473.1"/>
    </source>
</evidence>
<dbReference type="InterPro" id="IPR002347">
    <property type="entry name" value="SDR_fam"/>
</dbReference>
<dbReference type="PROSITE" id="PS00061">
    <property type="entry name" value="ADH_SHORT"/>
    <property type="match status" value="1"/>
</dbReference>